<dbReference type="Pfam" id="PF05099">
    <property type="entry name" value="TerB"/>
    <property type="match status" value="1"/>
</dbReference>
<organism evidence="2 3">
    <name type="scientific">Spirosoma soli</name>
    <dbReference type="NCBI Taxonomy" id="1770529"/>
    <lineage>
        <taxon>Bacteria</taxon>
        <taxon>Pseudomonadati</taxon>
        <taxon>Bacteroidota</taxon>
        <taxon>Cytophagia</taxon>
        <taxon>Cytophagales</taxon>
        <taxon>Cytophagaceae</taxon>
        <taxon>Spirosoma</taxon>
    </lineage>
</organism>
<accession>A0ABW5M4R5</accession>
<name>A0ABW5M4R5_9BACT</name>
<dbReference type="InterPro" id="IPR007791">
    <property type="entry name" value="DjlA_N"/>
</dbReference>
<evidence type="ECO:0000259" key="1">
    <source>
        <dbReference type="Pfam" id="PF05099"/>
    </source>
</evidence>
<dbReference type="InterPro" id="IPR029024">
    <property type="entry name" value="TerB-like"/>
</dbReference>
<dbReference type="CDD" id="cd07177">
    <property type="entry name" value="terB_like"/>
    <property type="match status" value="1"/>
</dbReference>
<protein>
    <submittedName>
        <fullName evidence="2">TerB family tellurite resistance protein</fullName>
    </submittedName>
</protein>
<comment type="caution">
    <text evidence="2">The sequence shown here is derived from an EMBL/GenBank/DDBJ whole genome shotgun (WGS) entry which is preliminary data.</text>
</comment>
<evidence type="ECO:0000313" key="2">
    <source>
        <dbReference type="EMBL" id="MFD2572013.1"/>
    </source>
</evidence>
<evidence type="ECO:0000313" key="3">
    <source>
        <dbReference type="Proteomes" id="UP001597469"/>
    </source>
</evidence>
<dbReference type="RefSeq" id="WP_381524032.1">
    <property type="nucleotide sequence ID" value="NZ_JBHULN010000008.1"/>
</dbReference>
<dbReference type="SUPFAM" id="SSF158682">
    <property type="entry name" value="TerB-like"/>
    <property type="match status" value="1"/>
</dbReference>
<feature type="domain" description="Co-chaperone DjlA N-terminal" evidence="1">
    <location>
        <begin position="18"/>
        <end position="117"/>
    </location>
</feature>
<gene>
    <name evidence="2" type="ORF">ACFSUS_15320</name>
</gene>
<reference evidence="3" key="1">
    <citation type="journal article" date="2019" name="Int. J. Syst. Evol. Microbiol.">
        <title>The Global Catalogue of Microorganisms (GCM) 10K type strain sequencing project: providing services to taxonomists for standard genome sequencing and annotation.</title>
        <authorList>
            <consortium name="The Broad Institute Genomics Platform"/>
            <consortium name="The Broad Institute Genome Sequencing Center for Infectious Disease"/>
            <person name="Wu L."/>
            <person name="Ma J."/>
        </authorList>
    </citation>
    <scope>NUCLEOTIDE SEQUENCE [LARGE SCALE GENOMIC DNA]</scope>
    <source>
        <strain evidence="3">KCTC 42805</strain>
    </source>
</reference>
<dbReference type="Proteomes" id="UP001597469">
    <property type="component" value="Unassembled WGS sequence"/>
</dbReference>
<dbReference type="Gene3D" id="1.10.3680.10">
    <property type="entry name" value="TerB-like"/>
    <property type="match status" value="1"/>
</dbReference>
<proteinExistence type="predicted"/>
<sequence length="121" mass="14004">MQQTMYSPDVAMGLGSIVYALSKLDGQFQPEETKVARQLLAESPYSDLAIAAVFLRDNVGETVEEAFAFGLRRMAVKRLELNKQTKKRFVNILLRVARAHDGISREEREFIRRFWRELQQL</sequence>
<dbReference type="EMBL" id="JBHULN010000008">
    <property type="protein sequence ID" value="MFD2572013.1"/>
    <property type="molecule type" value="Genomic_DNA"/>
</dbReference>
<keyword evidence="3" id="KW-1185">Reference proteome</keyword>